<comment type="function">
    <text evidence="2">Responsible for synthesis of pseudouridine from uracil.</text>
</comment>
<name>A0AA36H8X1_CYLNA</name>
<comment type="similarity">
    <text evidence="2">Belongs to the pseudouridine synthase RluA family.</text>
</comment>
<protein>
    <recommendedName>
        <fullName evidence="2">Pseudouridine synthase</fullName>
        <ecNumber evidence="2">5.4.99.-</ecNumber>
    </recommendedName>
</protein>
<dbReference type="AlphaFoldDB" id="A0AA36H8X1"/>
<evidence type="ECO:0000256" key="2">
    <source>
        <dbReference type="RuleBase" id="RU362028"/>
    </source>
</evidence>
<keyword evidence="6" id="KW-1185">Reference proteome</keyword>
<evidence type="ECO:0000256" key="3">
    <source>
        <dbReference type="SAM" id="MobiDB-lite"/>
    </source>
</evidence>
<evidence type="ECO:0000259" key="4">
    <source>
        <dbReference type="Pfam" id="PF00849"/>
    </source>
</evidence>
<dbReference type="Pfam" id="PF00849">
    <property type="entry name" value="PseudoU_synth_2"/>
    <property type="match status" value="1"/>
</dbReference>
<feature type="domain" description="Pseudouridine synthase RsuA/RluA-like" evidence="4">
    <location>
        <begin position="164"/>
        <end position="310"/>
    </location>
</feature>
<dbReference type="InterPro" id="IPR006225">
    <property type="entry name" value="PsdUridine_synth_RluC/D"/>
</dbReference>
<dbReference type="PANTHER" id="PTHR21600:SF40">
    <property type="entry name" value="PSEUDOURIDYLATE SYNTHASE RPUSD2"/>
    <property type="match status" value="1"/>
</dbReference>
<dbReference type="GO" id="GO:0000455">
    <property type="term" value="P:enzyme-directed rRNA pseudouridine synthesis"/>
    <property type="evidence" value="ECO:0007669"/>
    <property type="project" value="TreeGrafter"/>
</dbReference>
<dbReference type="PANTHER" id="PTHR21600">
    <property type="entry name" value="MITOCHONDRIAL RNA PSEUDOURIDINE SYNTHASE"/>
    <property type="match status" value="1"/>
</dbReference>
<evidence type="ECO:0000313" key="6">
    <source>
        <dbReference type="Proteomes" id="UP001176961"/>
    </source>
</evidence>
<organism evidence="5 6">
    <name type="scientific">Cylicocyclus nassatus</name>
    <name type="common">Nematode worm</name>
    <dbReference type="NCBI Taxonomy" id="53992"/>
    <lineage>
        <taxon>Eukaryota</taxon>
        <taxon>Metazoa</taxon>
        <taxon>Ecdysozoa</taxon>
        <taxon>Nematoda</taxon>
        <taxon>Chromadorea</taxon>
        <taxon>Rhabditida</taxon>
        <taxon>Rhabditina</taxon>
        <taxon>Rhabditomorpha</taxon>
        <taxon>Strongyloidea</taxon>
        <taxon>Strongylidae</taxon>
        <taxon>Cylicocyclus</taxon>
    </lineage>
</organism>
<evidence type="ECO:0000313" key="5">
    <source>
        <dbReference type="EMBL" id="CAJ0606331.1"/>
    </source>
</evidence>
<dbReference type="InterPro" id="IPR020103">
    <property type="entry name" value="PsdUridine_synth_cat_dom_sf"/>
</dbReference>
<comment type="caution">
    <text evidence="5">The sequence shown here is derived from an EMBL/GenBank/DDBJ whole genome shotgun (WGS) entry which is preliminary data.</text>
</comment>
<accession>A0AA36H8X1</accession>
<feature type="active site" evidence="1">
    <location>
        <position position="207"/>
    </location>
</feature>
<dbReference type="Gene3D" id="3.30.2350.10">
    <property type="entry name" value="Pseudouridine synthase"/>
    <property type="match status" value="1"/>
</dbReference>
<comment type="catalytic activity">
    <reaction evidence="2">
        <text>a uridine in RNA = a pseudouridine in RNA</text>
        <dbReference type="Rhea" id="RHEA:48348"/>
        <dbReference type="Rhea" id="RHEA-COMP:12068"/>
        <dbReference type="Rhea" id="RHEA-COMP:12069"/>
        <dbReference type="ChEBI" id="CHEBI:65314"/>
        <dbReference type="ChEBI" id="CHEBI:65315"/>
    </reaction>
</comment>
<dbReference type="GO" id="GO:0003723">
    <property type="term" value="F:RNA binding"/>
    <property type="evidence" value="ECO:0007669"/>
    <property type="project" value="InterPro"/>
</dbReference>
<dbReference type="EMBL" id="CATQJL010000316">
    <property type="protein sequence ID" value="CAJ0606331.1"/>
    <property type="molecule type" value="Genomic_DNA"/>
</dbReference>
<dbReference type="SUPFAM" id="SSF55120">
    <property type="entry name" value="Pseudouridine synthase"/>
    <property type="match status" value="1"/>
</dbReference>
<dbReference type="Proteomes" id="UP001176961">
    <property type="component" value="Unassembled WGS sequence"/>
</dbReference>
<dbReference type="EC" id="5.4.99.-" evidence="2"/>
<evidence type="ECO:0000256" key="1">
    <source>
        <dbReference type="PIRSR" id="PIRSR606225-1"/>
    </source>
</evidence>
<feature type="region of interest" description="Disordered" evidence="3">
    <location>
        <begin position="1"/>
        <end position="46"/>
    </location>
</feature>
<reference evidence="5" key="1">
    <citation type="submission" date="2023-07" db="EMBL/GenBank/DDBJ databases">
        <authorList>
            <consortium name="CYATHOMIX"/>
        </authorList>
    </citation>
    <scope>NUCLEOTIDE SEQUENCE</scope>
    <source>
        <strain evidence="5">N/A</strain>
    </source>
</reference>
<dbReference type="PROSITE" id="PS01129">
    <property type="entry name" value="PSI_RLU"/>
    <property type="match status" value="1"/>
</dbReference>
<dbReference type="GO" id="GO:0009982">
    <property type="term" value="F:pseudouridine synthase activity"/>
    <property type="evidence" value="ECO:0007669"/>
    <property type="project" value="InterPro"/>
</dbReference>
<dbReference type="InterPro" id="IPR050188">
    <property type="entry name" value="RluA_PseudoU_synthase"/>
</dbReference>
<dbReference type="InterPro" id="IPR006224">
    <property type="entry name" value="PsdUridine_synth_RluA-like_CS"/>
</dbReference>
<dbReference type="InterPro" id="IPR006145">
    <property type="entry name" value="PsdUridine_synth_RsuA/RluA"/>
</dbReference>
<keyword evidence="2" id="KW-0413">Isomerase</keyword>
<sequence>MPSEDRELSPTNTTSLKEFPKTKNRKRRSDAETLAEEEVSCKKKRSTVDESARNISDLDLPMNLATEVRDGIRYLAPYWAVYRTRTKGRWIGRKMVDVFAQEFLSLNKNYPKIACKLGRMYVNGKMMLDVNYVLKNGDSIHHWGHRHEHPVCSFSLYMVDTDYDLLVVDKPPSLPVHACGQYAVHTVLGQLRVNHNRTGLRVLHRLDRTTSGVLLFAKNYETDLEFKKTLKDGNWSKEYVCKVEGVFPDEELECNEPIGTLVISMGIQCVRPDGKQARSRFKKLWSDGKHSVVSVNLYTGRTHQIRVHAQYLGYPIVGDRIYNSSVWGPQKGKGAEYGKSYEQLCVDVREAHRGSNWHETVDPEYESRMERMASEELQPEPYEYDSKDRPSYDPICLNCNVVKKQVPREHFQLFLHCLKYSTEKWSYSTPMPSWAVQPDIS</sequence>
<dbReference type="NCBIfam" id="TIGR00005">
    <property type="entry name" value="rluA_subfam"/>
    <property type="match status" value="1"/>
</dbReference>
<proteinExistence type="inferred from homology"/>
<gene>
    <name evidence="5" type="ORF">CYNAS_LOCUS18314</name>
</gene>
<dbReference type="CDD" id="cd02557">
    <property type="entry name" value="PseudoU_synth_ScRIB2"/>
    <property type="match status" value="1"/>
</dbReference>